<sequence>MRIAALAAAALAVTALAGPAPATASPAVHGAPQAPAGRYLNLHQCVYNSPLGRANFDLMTTLVPSLDGRFIAGTDISDTPASAAVCGPGDGTYELNVYTGAEGYDLTAGRYLNLHQCIFWSDYDQDHLTTVVGATDPKFYTATNVSNSPDSQVVCGGGGADLPIPLLSSATPLDLTAGHYLNLHQCMYYFDRYHDHMTTFAPSQDGRFKAGTNISNTPDTQPSCGQGDGQYQFVPILSGVKSFRIA</sequence>
<keyword evidence="3" id="KW-1185">Reference proteome</keyword>
<name>A0A0F2TJM7_STRR3</name>
<dbReference type="RefSeq" id="WP_045692332.1">
    <property type="nucleotide sequence ID" value="NZ_JZKH01000003.1"/>
</dbReference>
<feature type="signal peptide" evidence="1">
    <location>
        <begin position="1"/>
        <end position="24"/>
    </location>
</feature>
<proteinExistence type="predicted"/>
<organism evidence="2 3">
    <name type="scientific">Streptomyces rubellomurinus (strain ATCC 31215)</name>
    <dbReference type="NCBI Taxonomy" id="359131"/>
    <lineage>
        <taxon>Bacteria</taxon>
        <taxon>Bacillati</taxon>
        <taxon>Actinomycetota</taxon>
        <taxon>Actinomycetes</taxon>
        <taxon>Kitasatosporales</taxon>
        <taxon>Streptomycetaceae</taxon>
        <taxon>Streptomyces</taxon>
    </lineage>
</organism>
<gene>
    <name evidence="2" type="ORF">VM95_02670</name>
</gene>
<dbReference type="AlphaFoldDB" id="A0A0F2TJM7"/>
<evidence type="ECO:0000313" key="2">
    <source>
        <dbReference type="EMBL" id="KJS63438.1"/>
    </source>
</evidence>
<dbReference type="OrthoDB" id="3683268at2"/>
<dbReference type="PATRIC" id="fig|359131.3.peg.2666"/>
<comment type="caution">
    <text evidence="2">The sequence shown here is derived from an EMBL/GenBank/DDBJ whole genome shotgun (WGS) entry which is preliminary data.</text>
</comment>
<protein>
    <submittedName>
        <fullName evidence="2">Uncharacterized protein</fullName>
    </submittedName>
</protein>
<evidence type="ECO:0000313" key="3">
    <source>
        <dbReference type="Proteomes" id="UP000033699"/>
    </source>
</evidence>
<dbReference type="EMBL" id="JZKH01000003">
    <property type="protein sequence ID" value="KJS63438.1"/>
    <property type="molecule type" value="Genomic_DNA"/>
</dbReference>
<reference evidence="2 3" key="1">
    <citation type="submission" date="2015-02" db="EMBL/GenBank/DDBJ databases">
        <authorList>
            <person name="Ju K.-S."/>
            <person name="Doroghazi J.R."/>
            <person name="Metcalf W."/>
        </authorList>
    </citation>
    <scope>NUCLEOTIDE SEQUENCE [LARGE SCALE GENOMIC DNA]</scope>
    <source>
        <strain evidence="2 3">ATCC 31215</strain>
    </source>
</reference>
<accession>A0A0F2TJM7</accession>
<feature type="chain" id="PRO_5002459782" evidence="1">
    <location>
        <begin position="25"/>
        <end position="246"/>
    </location>
</feature>
<dbReference type="Proteomes" id="UP000033699">
    <property type="component" value="Unassembled WGS sequence"/>
</dbReference>
<evidence type="ECO:0000256" key="1">
    <source>
        <dbReference type="SAM" id="SignalP"/>
    </source>
</evidence>
<keyword evidence="1" id="KW-0732">Signal</keyword>